<evidence type="ECO:0000256" key="6">
    <source>
        <dbReference type="ARBA" id="ARBA00022840"/>
    </source>
</evidence>
<keyword evidence="2" id="KW-0723">Serine/threonine-protein kinase</keyword>
<dbReference type="CDD" id="cd14014">
    <property type="entry name" value="STKc_PknB_like"/>
    <property type="match status" value="1"/>
</dbReference>
<evidence type="ECO:0000256" key="3">
    <source>
        <dbReference type="ARBA" id="ARBA00022679"/>
    </source>
</evidence>
<name>A0A5M3WSS9_9ACTN</name>
<dbReference type="SUPFAM" id="SSF56112">
    <property type="entry name" value="Protein kinase-like (PK-like)"/>
    <property type="match status" value="1"/>
</dbReference>
<comment type="caution">
    <text evidence="10">The sequence shown here is derived from an EMBL/GenBank/DDBJ whole genome shotgun (WGS) entry which is preliminary data.</text>
</comment>
<dbReference type="PANTHER" id="PTHR43289:SF6">
    <property type="entry name" value="SERINE_THREONINE-PROTEIN KINASE NEKL-3"/>
    <property type="match status" value="1"/>
</dbReference>
<dbReference type="GO" id="GO:0004674">
    <property type="term" value="F:protein serine/threonine kinase activity"/>
    <property type="evidence" value="ECO:0007669"/>
    <property type="project" value="UniProtKB-KW"/>
</dbReference>
<dbReference type="EMBL" id="BLAE01000014">
    <property type="protein sequence ID" value="GES09228.1"/>
    <property type="molecule type" value="Genomic_DNA"/>
</dbReference>
<dbReference type="InterPro" id="IPR011009">
    <property type="entry name" value="Kinase-like_dom_sf"/>
</dbReference>
<dbReference type="Pfam" id="PF00069">
    <property type="entry name" value="Pkinase"/>
    <property type="match status" value="1"/>
</dbReference>
<evidence type="ECO:0000256" key="4">
    <source>
        <dbReference type="ARBA" id="ARBA00022741"/>
    </source>
</evidence>
<keyword evidence="4" id="KW-0547">Nucleotide-binding</keyword>
<gene>
    <name evidence="10" type="ORF">Amac_028240</name>
</gene>
<dbReference type="Gene3D" id="1.10.510.10">
    <property type="entry name" value="Transferase(Phosphotransferase) domain 1"/>
    <property type="match status" value="1"/>
</dbReference>
<proteinExistence type="predicted"/>
<keyword evidence="8" id="KW-1133">Transmembrane helix</keyword>
<evidence type="ECO:0000259" key="9">
    <source>
        <dbReference type="PROSITE" id="PS50011"/>
    </source>
</evidence>
<keyword evidence="8" id="KW-0812">Transmembrane</keyword>
<evidence type="ECO:0000256" key="1">
    <source>
        <dbReference type="ARBA" id="ARBA00012513"/>
    </source>
</evidence>
<dbReference type="Proteomes" id="UP000331127">
    <property type="component" value="Unassembled WGS sequence"/>
</dbReference>
<dbReference type="PROSITE" id="PS50011">
    <property type="entry name" value="PROTEIN_KINASE_DOM"/>
    <property type="match status" value="1"/>
</dbReference>
<feature type="region of interest" description="Disordered" evidence="7">
    <location>
        <begin position="328"/>
        <end position="465"/>
    </location>
</feature>
<dbReference type="EC" id="2.7.11.1" evidence="1"/>
<evidence type="ECO:0000313" key="11">
    <source>
        <dbReference type="Proteomes" id="UP000331127"/>
    </source>
</evidence>
<feature type="compositionally biased region" description="Pro residues" evidence="7">
    <location>
        <begin position="380"/>
        <end position="439"/>
    </location>
</feature>
<keyword evidence="8" id="KW-0472">Membrane</keyword>
<dbReference type="InterPro" id="IPR008271">
    <property type="entry name" value="Ser/Thr_kinase_AS"/>
</dbReference>
<dbReference type="GO" id="GO:0005524">
    <property type="term" value="F:ATP binding"/>
    <property type="evidence" value="ECO:0007669"/>
    <property type="project" value="UniProtKB-KW"/>
</dbReference>
<keyword evidence="11" id="KW-1185">Reference proteome</keyword>
<organism evidence="10 11">
    <name type="scientific">Acrocarpospora macrocephala</name>
    <dbReference type="NCBI Taxonomy" id="150177"/>
    <lineage>
        <taxon>Bacteria</taxon>
        <taxon>Bacillati</taxon>
        <taxon>Actinomycetota</taxon>
        <taxon>Actinomycetes</taxon>
        <taxon>Streptosporangiales</taxon>
        <taxon>Streptosporangiaceae</taxon>
        <taxon>Acrocarpospora</taxon>
    </lineage>
</organism>
<evidence type="ECO:0000256" key="8">
    <source>
        <dbReference type="SAM" id="Phobius"/>
    </source>
</evidence>
<keyword evidence="6" id="KW-0067">ATP-binding</keyword>
<dbReference type="Gene3D" id="3.30.200.20">
    <property type="entry name" value="Phosphorylase Kinase, domain 1"/>
    <property type="match status" value="1"/>
</dbReference>
<protein>
    <recommendedName>
        <fullName evidence="1">non-specific serine/threonine protein kinase</fullName>
        <ecNumber evidence="1">2.7.11.1</ecNumber>
    </recommendedName>
</protein>
<dbReference type="PANTHER" id="PTHR43289">
    <property type="entry name" value="MITOGEN-ACTIVATED PROTEIN KINASE KINASE KINASE 20-RELATED"/>
    <property type="match status" value="1"/>
</dbReference>
<evidence type="ECO:0000313" key="10">
    <source>
        <dbReference type="EMBL" id="GES09228.1"/>
    </source>
</evidence>
<feature type="region of interest" description="Disordered" evidence="7">
    <location>
        <begin position="252"/>
        <end position="315"/>
    </location>
</feature>
<feature type="compositionally biased region" description="Low complexity" evidence="7">
    <location>
        <begin position="555"/>
        <end position="570"/>
    </location>
</feature>
<keyword evidence="5" id="KW-0418">Kinase</keyword>
<evidence type="ECO:0000256" key="7">
    <source>
        <dbReference type="SAM" id="MobiDB-lite"/>
    </source>
</evidence>
<dbReference type="SMART" id="SM00220">
    <property type="entry name" value="S_TKc"/>
    <property type="match status" value="1"/>
</dbReference>
<evidence type="ECO:0000256" key="5">
    <source>
        <dbReference type="ARBA" id="ARBA00022777"/>
    </source>
</evidence>
<evidence type="ECO:0000256" key="2">
    <source>
        <dbReference type="ARBA" id="ARBA00022527"/>
    </source>
</evidence>
<dbReference type="AlphaFoldDB" id="A0A5M3WSS9"/>
<sequence>MGTVWRAVDRSLGRDVAVKEIRQDSGLTAEQRHELRERMIREGRTAARVRHPSVATIYDAIEFEGVPWIIMELVEGRSLEGVIEAEGPLPLRLVAEIGHDLLGALRAAHAQGILHRDVKPSNVILTDTGRVVLTDFGIAKSIGDSALTQTGMVIGSPGYTAPERARGDHTGPESDLWALGATLYYAVEGRPAYERRSVAETLTALMTESCDPPTHAGPLRPVLEGLLEKDYTLRLTPDRAAVMLRTIADTPTSVRLPGEPVAPPMRPAAPPPPPQASRPASPPPMPPPQAPRPASPPPTPPPPPPAPVPGAGSDETDRTVVIARSPGGALLPEVAEMPAADTPTVVKKSSAEDTTVGGRLPGKRVFPPDNDATPSSLPLPGAPQRPQQPPPPPPGPAPLQNQPAPPPFAHPSPGYAPPPEYQPGPPAMPMYGQPPPVPQQQPQYPQQGYPQGEVPQVPPMVAPLGIGPDSATRAVPIPAGLTPPQQGLGTDLFAMQSQQGRPPAKKGRNGRKTALIIAIALAVIAAAAIAVFAMNALGASADDATQLKRPARTTSGSEEGAPSSSAADPDPALKHHEDSNGFTVDYPSRFAEPKGDEDGITFGKGLNRMRVEVVPERPADLVEAIQAVEAAGEQDGQYPGYQLIRIAPVQPSPYSGTDTADWEFTYEDGGKTVRVLCRWVSVPGGATYAISWQALESEWEKSAPERDAVFASFAPTLERPSGGS</sequence>
<dbReference type="PRINTS" id="PR01217">
    <property type="entry name" value="PRICHEXTENSN"/>
</dbReference>
<reference evidence="10 11" key="1">
    <citation type="submission" date="2019-10" db="EMBL/GenBank/DDBJ databases">
        <title>Whole genome shotgun sequence of Acrocarpospora macrocephala NBRC 16266.</title>
        <authorList>
            <person name="Ichikawa N."/>
            <person name="Kimura A."/>
            <person name="Kitahashi Y."/>
            <person name="Komaki H."/>
            <person name="Oguchi A."/>
        </authorList>
    </citation>
    <scope>NUCLEOTIDE SEQUENCE [LARGE SCALE GENOMIC DNA]</scope>
    <source>
        <strain evidence="10 11">NBRC 16266</strain>
    </source>
</reference>
<feature type="region of interest" description="Disordered" evidence="7">
    <location>
        <begin position="545"/>
        <end position="597"/>
    </location>
</feature>
<dbReference type="InterPro" id="IPR000719">
    <property type="entry name" value="Prot_kinase_dom"/>
</dbReference>
<feature type="domain" description="Protein kinase" evidence="9">
    <location>
        <begin position="1"/>
        <end position="247"/>
    </location>
</feature>
<feature type="compositionally biased region" description="Pro residues" evidence="7">
    <location>
        <begin position="260"/>
        <end position="308"/>
    </location>
</feature>
<accession>A0A5M3WSS9</accession>
<feature type="transmembrane region" description="Helical" evidence="8">
    <location>
        <begin position="514"/>
        <end position="537"/>
    </location>
</feature>
<feature type="compositionally biased region" description="Low complexity" evidence="7">
    <location>
        <begin position="440"/>
        <end position="455"/>
    </location>
</feature>
<keyword evidence="3" id="KW-0808">Transferase</keyword>
<dbReference type="PROSITE" id="PS00108">
    <property type="entry name" value="PROTEIN_KINASE_ST"/>
    <property type="match status" value="1"/>
</dbReference>